<dbReference type="Gramene" id="TraesRN5B0101167100.1">
    <property type="protein sequence ID" value="TraesRN5B0101167100.1"/>
    <property type="gene ID" value="TraesRN5B0101167100"/>
</dbReference>
<dbReference type="Gramene" id="TraesSTA5B03G02989100.1">
    <property type="protein sequence ID" value="TraesSTA5B03G02989100.1.CDS1"/>
    <property type="gene ID" value="TraesSTA5B03G02989100"/>
</dbReference>
<sequence>MDKASSAGAIIVLVAFVALIPAAIAQVCPPLRPGEQTHNKSSNMTRFVCNIEDRMGNKNYEMSFACNNKMSFDLNDGGSTTSLCYNGVLGRAAPPPPAIGWSSPQQVNPPSPRVMCRWTYAGNIMDGVVVWDEEWPEAWSCREGGGGMCRLVFENRVVTLVTAKGRRVMGDVAIKECSKNWFGWLPFGLGCTYPTHEHPYIGAIVE</sequence>
<dbReference type="OrthoDB" id="683378at2759"/>
<evidence type="ECO:0000256" key="1">
    <source>
        <dbReference type="SAM" id="SignalP"/>
    </source>
</evidence>
<dbReference type="Gramene" id="TraesLAC5B03G02952670.1">
    <property type="protein sequence ID" value="TraesLAC5B03G02952670.1.CDS1"/>
    <property type="gene ID" value="TraesLAC5B03G02952670"/>
</dbReference>
<dbReference type="Gramene" id="TraesWEE_scaffold_002527_01G000200.1">
    <property type="protein sequence ID" value="TraesWEE_scaffold_002527_01G000200.1"/>
    <property type="gene ID" value="TraesWEE_scaffold_002527_01G000200"/>
</dbReference>
<dbReference type="Gramene" id="TraesROB_scaffold_003169_01G000500.1">
    <property type="protein sequence ID" value="TraesROB_scaffold_003169_01G000500.1"/>
    <property type="gene ID" value="TraesROB_scaffold_003169_01G000500"/>
</dbReference>
<feature type="domain" description="DUF7771" evidence="2">
    <location>
        <begin position="113"/>
        <end position="204"/>
    </location>
</feature>
<dbReference type="EnsemblPlants" id="TraesCS5B02G492400.1">
    <property type="protein sequence ID" value="TraesCS5B02G492400.1.cds1"/>
    <property type="gene ID" value="TraesCS5B02G492400"/>
</dbReference>
<dbReference type="PANTHER" id="PTHR36487">
    <property type="entry name" value="OS09G0296500 PROTEIN-RELATED"/>
    <property type="match status" value="1"/>
</dbReference>
<keyword evidence="1" id="KW-0732">Signal</keyword>
<dbReference type="Gramene" id="TraesCAD_scaffold_025373_01G000100.1">
    <property type="protein sequence ID" value="TraesCAD_scaffold_025373_01G000100.1"/>
    <property type="gene ID" value="TraesCAD_scaffold_025373_01G000100"/>
</dbReference>
<dbReference type="Gramene" id="TraesNOR5B03G03026520.1">
    <property type="protein sequence ID" value="TraesNOR5B03G03026520.1.CDS1"/>
    <property type="gene ID" value="TraesNOR5B03G03026520"/>
</dbReference>
<name>A0A3B6LWD8_WHEAT</name>
<dbReference type="Gramene" id="TraesCS5B03G1195400.1">
    <property type="protein sequence ID" value="TraesCS5B03G1195400.1.CDS1"/>
    <property type="gene ID" value="TraesCS5B03G1195400"/>
</dbReference>
<dbReference type="AlphaFoldDB" id="A0A3B6LWD8"/>
<keyword evidence="4" id="KW-1185">Reference proteome</keyword>
<dbReference type="OMA" id="ECSKNWF"/>
<dbReference type="Gramene" id="TraesMAC5B03G02995780.1">
    <property type="protein sequence ID" value="TraesMAC5B03G02995780.1.CDS1"/>
    <property type="gene ID" value="TraesMAC5B03G02995780"/>
</dbReference>
<dbReference type="Gramene" id="TraesCS5B02G492400.1">
    <property type="protein sequence ID" value="TraesCS5B02G492400.1.cds1"/>
    <property type="gene ID" value="TraesCS5B02G492400"/>
</dbReference>
<feature type="chain" id="PRO_5043177624" description="DUF7771 domain-containing protein" evidence="1">
    <location>
        <begin position="26"/>
        <end position="206"/>
    </location>
</feature>
<feature type="signal peptide" evidence="1">
    <location>
        <begin position="1"/>
        <end position="25"/>
    </location>
</feature>
<dbReference type="Pfam" id="PF24974">
    <property type="entry name" value="DUF7771"/>
    <property type="match status" value="1"/>
</dbReference>
<protein>
    <recommendedName>
        <fullName evidence="2">DUF7771 domain-containing protein</fullName>
    </recommendedName>
</protein>
<organism evidence="3">
    <name type="scientific">Triticum aestivum</name>
    <name type="common">Wheat</name>
    <dbReference type="NCBI Taxonomy" id="4565"/>
    <lineage>
        <taxon>Eukaryota</taxon>
        <taxon>Viridiplantae</taxon>
        <taxon>Streptophyta</taxon>
        <taxon>Embryophyta</taxon>
        <taxon>Tracheophyta</taxon>
        <taxon>Spermatophyta</taxon>
        <taxon>Magnoliopsida</taxon>
        <taxon>Liliopsida</taxon>
        <taxon>Poales</taxon>
        <taxon>Poaceae</taxon>
        <taxon>BOP clade</taxon>
        <taxon>Pooideae</taxon>
        <taxon>Triticodae</taxon>
        <taxon>Triticeae</taxon>
        <taxon>Triticinae</taxon>
        <taxon>Triticum</taxon>
    </lineage>
</organism>
<evidence type="ECO:0000313" key="3">
    <source>
        <dbReference type="EnsemblPlants" id="TraesCS5B02G492400.1.cds1"/>
    </source>
</evidence>
<evidence type="ECO:0000259" key="2">
    <source>
        <dbReference type="Pfam" id="PF24974"/>
    </source>
</evidence>
<dbReference type="Gramene" id="TraesJAG5B03G02995480.1">
    <property type="protein sequence ID" value="TraesJAG5B03G02995480.1.CDS1"/>
    <property type="gene ID" value="TraesJAG5B03G02995480"/>
</dbReference>
<dbReference type="PANTHER" id="PTHR36487:SF2">
    <property type="entry name" value="B1159F04.1 PROTEIN"/>
    <property type="match status" value="1"/>
</dbReference>
<dbReference type="InterPro" id="IPR056673">
    <property type="entry name" value="DUF7771"/>
</dbReference>
<dbReference type="Gramene" id="TraesARI7B03G04317630.1">
    <property type="protein sequence ID" value="TraesARI7B03G04317630.1.CDS1"/>
    <property type="gene ID" value="TraesARI7B03G04317630"/>
</dbReference>
<proteinExistence type="predicted"/>
<reference evidence="3" key="1">
    <citation type="submission" date="2018-08" db="EMBL/GenBank/DDBJ databases">
        <authorList>
            <person name="Rossello M."/>
        </authorList>
    </citation>
    <scope>NUCLEOTIDE SEQUENCE [LARGE SCALE GENOMIC DNA]</scope>
    <source>
        <strain evidence="3">cv. Chinese Spring</strain>
    </source>
</reference>
<dbReference type="Gramene" id="TraesJUL5B03G03019020.1">
    <property type="protein sequence ID" value="TraesJUL5B03G03019020.1.CDS1"/>
    <property type="gene ID" value="TraesJUL5B03G03019020"/>
</dbReference>
<evidence type="ECO:0000313" key="4">
    <source>
        <dbReference type="Proteomes" id="UP000019116"/>
    </source>
</evidence>
<reference evidence="3" key="2">
    <citation type="submission" date="2018-10" db="UniProtKB">
        <authorList>
            <consortium name="EnsemblPlants"/>
        </authorList>
    </citation>
    <scope>IDENTIFICATION</scope>
</reference>
<accession>A0A3B6LWD8</accession>
<dbReference type="Proteomes" id="UP000019116">
    <property type="component" value="Chromosome 5B"/>
</dbReference>